<name>A0AAU6WDM8_9MICC</name>
<dbReference type="RefSeq" id="WP_345471309.1">
    <property type="nucleotide sequence ID" value="NZ_CP125942.1"/>
</dbReference>
<gene>
    <name evidence="2" type="ORF">QMQ05_14965</name>
</gene>
<protein>
    <submittedName>
        <fullName evidence="2">MBL fold metallo-hydrolase</fullName>
    </submittedName>
</protein>
<evidence type="ECO:0000259" key="1">
    <source>
        <dbReference type="SMART" id="SM00849"/>
    </source>
</evidence>
<evidence type="ECO:0000313" key="3">
    <source>
        <dbReference type="Proteomes" id="UP001486888"/>
    </source>
</evidence>
<dbReference type="PANTHER" id="PTHR36839:SF1">
    <property type="entry name" value="METALLO-BETA-LACTAMASE FAMILY PROTEIN (AFU_ORTHOLOGUE AFUA_5G12770)"/>
    <property type="match status" value="1"/>
</dbReference>
<dbReference type="Gene3D" id="3.60.15.10">
    <property type="entry name" value="Ribonuclease Z/Hydroxyacylglutathione hydrolase-like"/>
    <property type="match status" value="1"/>
</dbReference>
<dbReference type="SUPFAM" id="SSF56281">
    <property type="entry name" value="Metallo-hydrolase/oxidoreductase"/>
    <property type="match status" value="1"/>
</dbReference>
<evidence type="ECO:0000313" key="2">
    <source>
        <dbReference type="EMBL" id="XAO45629.1"/>
    </source>
</evidence>
<organism evidence="2 3">
    <name type="scientific">Glutamicibacter ectropisis</name>
    <dbReference type="NCBI Taxonomy" id="3046593"/>
    <lineage>
        <taxon>Bacteria</taxon>
        <taxon>Bacillati</taxon>
        <taxon>Actinomycetota</taxon>
        <taxon>Actinomycetes</taxon>
        <taxon>Micrococcales</taxon>
        <taxon>Micrococcaceae</taxon>
        <taxon>Glutamicibacter</taxon>
    </lineage>
</organism>
<dbReference type="KEGG" id="gey:QMQ05_14965"/>
<dbReference type="EMBL" id="CP125942">
    <property type="protein sequence ID" value="XAO45629.1"/>
    <property type="molecule type" value="Genomic_DNA"/>
</dbReference>
<feature type="domain" description="Metallo-beta-lactamase" evidence="1">
    <location>
        <begin position="78"/>
        <end position="250"/>
    </location>
</feature>
<dbReference type="PANTHER" id="PTHR36839">
    <property type="entry name" value="METALLO-BETA-LACTAMASE FAMILY PROTEIN (AFU_ORTHOLOGUE AFUA_5G12770)"/>
    <property type="match status" value="1"/>
</dbReference>
<proteinExistence type="predicted"/>
<dbReference type="SMART" id="SM00849">
    <property type="entry name" value="Lactamase_B"/>
    <property type="match status" value="1"/>
</dbReference>
<dbReference type="Pfam" id="PF00753">
    <property type="entry name" value="Lactamase_B"/>
    <property type="match status" value="1"/>
</dbReference>
<sequence>MNPPPLDQWQCAGCAVEFPPGPQPQGLCPICADERQYIPGGTQRWVRTPDLVATGHELTLTELEPGLTALSSPEIGIGQSALVVETTGGNLLFDVPGLITEQTVTWLESRGGLAGIVASHPHMYGVQQQYSQAFGDIPIYVAHKDAQWVQYSSAAITWWSEDFEVLPGVRLRQLGGHFPGSTVACWESGADGRGVLLAGDAIFPVADGNVTFLRSYPNRIPLSAGVVRRMASSLEDLEFDRLYNNFAACIRSDAHRIVQFSAERYARWVSGEFDHLT</sequence>
<reference evidence="2 3" key="1">
    <citation type="submission" date="2023-05" db="EMBL/GenBank/DDBJ databases">
        <title>Glutamicibacter sp. B1, complete genome.</title>
        <authorList>
            <person name="Long Y.H."/>
            <person name="Fang T."/>
            <person name="Li X.Y."/>
        </authorList>
    </citation>
    <scope>NUCLEOTIDE SEQUENCE [LARGE SCALE GENOMIC DNA]</scope>
    <source>
        <strain evidence="2 3">B1</strain>
    </source>
</reference>
<keyword evidence="3" id="KW-1185">Reference proteome</keyword>
<dbReference type="AlphaFoldDB" id="A0AAU6WDM8"/>
<accession>A0AAU6WDM8</accession>
<dbReference type="InterPro" id="IPR036866">
    <property type="entry name" value="RibonucZ/Hydroxyglut_hydro"/>
</dbReference>
<dbReference type="Proteomes" id="UP001486888">
    <property type="component" value="Chromosome"/>
</dbReference>
<dbReference type="InterPro" id="IPR001279">
    <property type="entry name" value="Metallo-B-lactamas"/>
</dbReference>